<dbReference type="PANTHER" id="PTHR43133:SF50">
    <property type="entry name" value="ECF RNA POLYMERASE SIGMA FACTOR SIGM"/>
    <property type="match status" value="1"/>
</dbReference>
<dbReference type="InterPro" id="IPR013324">
    <property type="entry name" value="RNA_pol_sigma_r3/r4-like"/>
</dbReference>
<dbReference type="NCBIfam" id="TIGR02937">
    <property type="entry name" value="sigma70-ECF"/>
    <property type="match status" value="1"/>
</dbReference>
<dbReference type="Gene3D" id="1.10.10.10">
    <property type="entry name" value="Winged helix-like DNA-binding domain superfamily/Winged helix DNA-binding domain"/>
    <property type="match status" value="1"/>
</dbReference>
<comment type="caution">
    <text evidence="8">The sequence shown here is derived from an EMBL/GenBank/DDBJ whole genome shotgun (WGS) entry which is preliminary data.</text>
</comment>
<name>A0ABP5FYX3_9ACTN</name>
<dbReference type="SUPFAM" id="SSF88946">
    <property type="entry name" value="Sigma2 domain of RNA polymerase sigma factors"/>
    <property type="match status" value="1"/>
</dbReference>
<sequence length="175" mass="19506">MAEAEAPEGFDTFYRATAHRVVGYLYVVLGDLADAEDAAHEAYARAWQRWSKVRHYEDPEAWVRTVGFRVAVSAWRKTVNRLTAHHARPPDPVPDLTPDRLAISAALRKLPAEQRRALVLFHLQEMSVTEISAETGAPVGTVKARLSRGRKALAPHVWEFADDEPQAPKGVAFDA</sequence>
<dbReference type="RefSeq" id="WP_344667379.1">
    <property type="nucleotide sequence ID" value="NZ_BAAAQN010000024.1"/>
</dbReference>
<evidence type="ECO:0000256" key="3">
    <source>
        <dbReference type="ARBA" id="ARBA00023082"/>
    </source>
</evidence>
<gene>
    <name evidence="8" type="ORF">GCM10009839_42600</name>
</gene>
<dbReference type="InterPro" id="IPR036388">
    <property type="entry name" value="WH-like_DNA-bd_sf"/>
</dbReference>
<evidence type="ECO:0000259" key="6">
    <source>
        <dbReference type="Pfam" id="PF04542"/>
    </source>
</evidence>
<feature type="domain" description="RNA polymerase sigma-70 region 2" evidence="6">
    <location>
        <begin position="13"/>
        <end position="78"/>
    </location>
</feature>
<dbReference type="PANTHER" id="PTHR43133">
    <property type="entry name" value="RNA POLYMERASE ECF-TYPE SIGMA FACTO"/>
    <property type="match status" value="1"/>
</dbReference>
<dbReference type="InterPro" id="IPR014284">
    <property type="entry name" value="RNA_pol_sigma-70_dom"/>
</dbReference>
<evidence type="ECO:0000313" key="9">
    <source>
        <dbReference type="Proteomes" id="UP001500751"/>
    </source>
</evidence>
<dbReference type="CDD" id="cd06171">
    <property type="entry name" value="Sigma70_r4"/>
    <property type="match status" value="1"/>
</dbReference>
<dbReference type="Proteomes" id="UP001500751">
    <property type="component" value="Unassembled WGS sequence"/>
</dbReference>
<evidence type="ECO:0000313" key="8">
    <source>
        <dbReference type="EMBL" id="GAA2036957.1"/>
    </source>
</evidence>
<keyword evidence="3" id="KW-0731">Sigma factor</keyword>
<dbReference type="InterPro" id="IPR013325">
    <property type="entry name" value="RNA_pol_sigma_r2"/>
</dbReference>
<dbReference type="Pfam" id="PF08281">
    <property type="entry name" value="Sigma70_r4_2"/>
    <property type="match status" value="1"/>
</dbReference>
<keyword evidence="4" id="KW-0238">DNA-binding</keyword>
<protein>
    <submittedName>
        <fullName evidence="8">SigE family RNA polymerase sigma factor</fullName>
    </submittedName>
</protein>
<comment type="similarity">
    <text evidence="1">Belongs to the sigma-70 factor family. ECF subfamily.</text>
</comment>
<accession>A0ABP5FYX3</accession>
<keyword evidence="2" id="KW-0805">Transcription regulation</keyword>
<evidence type="ECO:0000256" key="4">
    <source>
        <dbReference type="ARBA" id="ARBA00023125"/>
    </source>
</evidence>
<feature type="domain" description="RNA polymerase sigma factor 70 region 4 type 2" evidence="7">
    <location>
        <begin position="101"/>
        <end position="153"/>
    </location>
</feature>
<keyword evidence="9" id="KW-1185">Reference proteome</keyword>
<dbReference type="Gene3D" id="1.10.1740.10">
    <property type="match status" value="1"/>
</dbReference>
<evidence type="ECO:0000256" key="1">
    <source>
        <dbReference type="ARBA" id="ARBA00010641"/>
    </source>
</evidence>
<dbReference type="SUPFAM" id="SSF88659">
    <property type="entry name" value="Sigma3 and sigma4 domains of RNA polymerase sigma factors"/>
    <property type="match status" value="1"/>
</dbReference>
<proteinExistence type="inferred from homology"/>
<reference evidence="9" key="1">
    <citation type="journal article" date="2019" name="Int. J. Syst. Evol. Microbiol.">
        <title>The Global Catalogue of Microorganisms (GCM) 10K type strain sequencing project: providing services to taxonomists for standard genome sequencing and annotation.</title>
        <authorList>
            <consortium name="The Broad Institute Genomics Platform"/>
            <consortium name="The Broad Institute Genome Sequencing Center for Infectious Disease"/>
            <person name="Wu L."/>
            <person name="Ma J."/>
        </authorList>
    </citation>
    <scope>NUCLEOTIDE SEQUENCE [LARGE SCALE GENOMIC DNA]</scope>
    <source>
        <strain evidence="9">JCM 16014</strain>
    </source>
</reference>
<organism evidence="8 9">
    <name type="scientific">Catenulispora yoronensis</name>
    <dbReference type="NCBI Taxonomy" id="450799"/>
    <lineage>
        <taxon>Bacteria</taxon>
        <taxon>Bacillati</taxon>
        <taxon>Actinomycetota</taxon>
        <taxon>Actinomycetes</taxon>
        <taxon>Catenulisporales</taxon>
        <taxon>Catenulisporaceae</taxon>
        <taxon>Catenulispora</taxon>
    </lineage>
</organism>
<keyword evidence="5" id="KW-0804">Transcription</keyword>
<dbReference type="InterPro" id="IPR013249">
    <property type="entry name" value="RNA_pol_sigma70_r4_t2"/>
</dbReference>
<evidence type="ECO:0000259" key="7">
    <source>
        <dbReference type="Pfam" id="PF08281"/>
    </source>
</evidence>
<dbReference type="InterPro" id="IPR007627">
    <property type="entry name" value="RNA_pol_sigma70_r2"/>
</dbReference>
<dbReference type="InterPro" id="IPR039425">
    <property type="entry name" value="RNA_pol_sigma-70-like"/>
</dbReference>
<evidence type="ECO:0000256" key="5">
    <source>
        <dbReference type="ARBA" id="ARBA00023163"/>
    </source>
</evidence>
<dbReference type="Pfam" id="PF04542">
    <property type="entry name" value="Sigma70_r2"/>
    <property type="match status" value="1"/>
</dbReference>
<dbReference type="EMBL" id="BAAAQN010000024">
    <property type="protein sequence ID" value="GAA2036957.1"/>
    <property type="molecule type" value="Genomic_DNA"/>
</dbReference>
<evidence type="ECO:0000256" key="2">
    <source>
        <dbReference type="ARBA" id="ARBA00023015"/>
    </source>
</evidence>